<dbReference type="InterPro" id="IPR036396">
    <property type="entry name" value="Cyt_P450_sf"/>
</dbReference>
<name>A0ABR1YS29_9PEZI</name>
<keyword evidence="1" id="KW-1133">Transmembrane helix</keyword>
<protein>
    <submittedName>
        <fullName evidence="2">Cytochrome P450</fullName>
    </submittedName>
</protein>
<keyword evidence="1" id="KW-0812">Transmembrane</keyword>
<accession>A0ABR1YS29</accession>
<dbReference type="PRINTS" id="PR00463">
    <property type="entry name" value="EP450I"/>
</dbReference>
<feature type="transmembrane region" description="Helical" evidence="1">
    <location>
        <begin position="32"/>
        <end position="52"/>
    </location>
</feature>
<evidence type="ECO:0000313" key="3">
    <source>
        <dbReference type="Proteomes" id="UP001492380"/>
    </source>
</evidence>
<sequence length="552" mass="61680">MALNVPAWLVGAFAGHLSHVLVQPYEIDLRLWHVLGAFVAASAAIFYANVALLSSTPQEALRDLAVGIASYLASLTVSIVAYRAWFHRLRKFPGPFAARISNWWIVARIARTQQMQFELQNLHQKYGDYVRTGPRDLSIADASALPVVSTLPKSIFYSLTYHDHDKVGTAMTRDLADHKARRKGWDLAVNGKALASYDDRVQKTAGELIDQLARHQGRPVDTTQWLSYFAYDVMGRIGYSRNFGQLVDGAEHGAVEGLRKSQAIFGTLKPVPWVLNFLMAIPGATGEFGRYAAWCRNLVEEKKEILKTEKAAEPNDILTHFLKAKEEKARYGAKTNEALGEESRAIVVAGADTTSITLTNAFYYLALNPEPYRQLQATLDAIFPGGPSTFEYDGVRDVPLLEGIINESMRLKPPVPSGNPRETPAGGIQIGERWVPGGVNIVIPQWVVQRDERYFEQADKFIPERWIPGGDKAWMIKDKNAFFPMYVGMYHCAGKQLALWEMRSVIARVALQFDISLAPGEDGREFDEGVLDTFTMALPPLQMCFKERNRGN</sequence>
<dbReference type="InterPro" id="IPR002401">
    <property type="entry name" value="Cyt_P450_E_grp-I"/>
</dbReference>
<gene>
    <name evidence="2" type="ORF">HDK90DRAFT_525446</name>
</gene>
<organism evidence="2 3">
    <name type="scientific">Phyllosticta capitalensis</name>
    <dbReference type="NCBI Taxonomy" id="121624"/>
    <lineage>
        <taxon>Eukaryota</taxon>
        <taxon>Fungi</taxon>
        <taxon>Dikarya</taxon>
        <taxon>Ascomycota</taxon>
        <taxon>Pezizomycotina</taxon>
        <taxon>Dothideomycetes</taxon>
        <taxon>Dothideomycetes incertae sedis</taxon>
        <taxon>Botryosphaeriales</taxon>
        <taxon>Phyllostictaceae</taxon>
        <taxon>Phyllosticta</taxon>
    </lineage>
</organism>
<dbReference type="CDD" id="cd11061">
    <property type="entry name" value="CYP67-like"/>
    <property type="match status" value="1"/>
</dbReference>
<dbReference type="PRINTS" id="PR00385">
    <property type="entry name" value="P450"/>
</dbReference>
<dbReference type="SUPFAM" id="SSF48264">
    <property type="entry name" value="Cytochrome P450"/>
    <property type="match status" value="1"/>
</dbReference>
<evidence type="ECO:0000256" key="1">
    <source>
        <dbReference type="SAM" id="Phobius"/>
    </source>
</evidence>
<reference evidence="2 3" key="1">
    <citation type="submission" date="2024-04" db="EMBL/GenBank/DDBJ databases">
        <title>Phyllosticta paracitricarpa is synonymous to the EU quarantine fungus P. citricarpa based on phylogenomic analyses.</title>
        <authorList>
            <consortium name="Lawrence Berkeley National Laboratory"/>
            <person name="Van Ingen-Buijs V.A."/>
            <person name="Van Westerhoven A.C."/>
            <person name="Haridas S."/>
            <person name="Skiadas P."/>
            <person name="Martin F."/>
            <person name="Groenewald J.Z."/>
            <person name="Crous P.W."/>
            <person name="Seidl M.F."/>
        </authorList>
    </citation>
    <scope>NUCLEOTIDE SEQUENCE [LARGE SCALE GENOMIC DNA]</scope>
    <source>
        <strain evidence="2 3">CBS 123374</strain>
    </source>
</reference>
<dbReference type="InterPro" id="IPR050121">
    <property type="entry name" value="Cytochrome_P450_monoxygenase"/>
</dbReference>
<evidence type="ECO:0000313" key="2">
    <source>
        <dbReference type="EMBL" id="KAK8236021.1"/>
    </source>
</evidence>
<comment type="caution">
    <text evidence="2">The sequence shown here is derived from an EMBL/GenBank/DDBJ whole genome shotgun (WGS) entry which is preliminary data.</text>
</comment>
<feature type="transmembrane region" description="Helical" evidence="1">
    <location>
        <begin position="64"/>
        <end position="85"/>
    </location>
</feature>
<dbReference type="PANTHER" id="PTHR24305:SF78">
    <property type="entry name" value="P450, PUTATIVE (EUROFUNG)-RELATED"/>
    <property type="match status" value="1"/>
</dbReference>
<keyword evidence="3" id="KW-1185">Reference proteome</keyword>
<dbReference type="InterPro" id="IPR001128">
    <property type="entry name" value="Cyt_P450"/>
</dbReference>
<dbReference type="Pfam" id="PF00067">
    <property type="entry name" value="p450"/>
    <property type="match status" value="1"/>
</dbReference>
<dbReference type="EMBL" id="JBBWRZ010000005">
    <property type="protein sequence ID" value="KAK8236021.1"/>
    <property type="molecule type" value="Genomic_DNA"/>
</dbReference>
<proteinExistence type="predicted"/>
<keyword evidence="1" id="KW-0472">Membrane</keyword>
<dbReference type="PANTHER" id="PTHR24305">
    <property type="entry name" value="CYTOCHROME P450"/>
    <property type="match status" value="1"/>
</dbReference>
<dbReference type="Gene3D" id="1.10.630.10">
    <property type="entry name" value="Cytochrome P450"/>
    <property type="match status" value="1"/>
</dbReference>
<dbReference type="Proteomes" id="UP001492380">
    <property type="component" value="Unassembled WGS sequence"/>
</dbReference>